<gene>
    <name evidence="3" type="ORF">KQX54_001137</name>
</gene>
<feature type="region of interest" description="Disordered" evidence="2">
    <location>
        <begin position="142"/>
        <end position="168"/>
    </location>
</feature>
<evidence type="ECO:0000256" key="2">
    <source>
        <dbReference type="SAM" id="MobiDB-lite"/>
    </source>
</evidence>
<reference evidence="3 4" key="1">
    <citation type="journal article" date="2021" name="J. Hered.">
        <title>A chromosome-level genome assembly of the parasitoid wasp, Cotesia glomerata (Hymenoptera: Braconidae).</title>
        <authorList>
            <person name="Pinto B.J."/>
            <person name="Weis J.J."/>
            <person name="Gamble T."/>
            <person name="Ode P.J."/>
            <person name="Paul R."/>
            <person name="Zaspel J.M."/>
        </authorList>
    </citation>
    <scope>NUCLEOTIDE SEQUENCE [LARGE SCALE GENOMIC DNA]</scope>
    <source>
        <strain evidence="3">CgM1</strain>
    </source>
</reference>
<protein>
    <submittedName>
        <fullName evidence="3">Uncharacterized protein</fullName>
    </submittedName>
</protein>
<dbReference type="Proteomes" id="UP000826195">
    <property type="component" value="Unassembled WGS sequence"/>
</dbReference>
<keyword evidence="4" id="KW-1185">Reference proteome</keyword>
<evidence type="ECO:0000313" key="3">
    <source>
        <dbReference type="EMBL" id="KAH0544042.1"/>
    </source>
</evidence>
<proteinExistence type="predicted"/>
<keyword evidence="1" id="KW-0175">Coiled coil</keyword>
<feature type="non-terminal residue" evidence="3">
    <location>
        <position position="1"/>
    </location>
</feature>
<feature type="coiled-coil region" evidence="1">
    <location>
        <begin position="320"/>
        <end position="347"/>
    </location>
</feature>
<name>A0AAV7I360_COTGL</name>
<evidence type="ECO:0000256" key="1">
    <source>
        <dbReference type="SAM" id="Coils"/>
    </source>
</evidence>
<evidence type="ECO:0000313" key="4">
    <source>
        <dbReference type="Proteomes" id="UP000826195"/>
    </source>
</evidence>
<accession>A0AAV7I360</accession>
<organism evidence="3 4">
    <name type="scientific">Cotesia glomerata</name>
    <name type="common">Lepidopteran parasitic wasp</name>
    <name type="synonym">Apanteles glomeratus</name>
    <dbReference type="NCBI Taxonomy" id="32391"/>
    <lineage>
        <taxon>Eukaryota</taxon>
        <taxon>Metazoa</taxon>
        <taxon>Ecdysozoa</taxon>
        <taxon>Arthropoda</taxon>
        <taxon>Hexapoda</taxon>
        <taxon>Insecta</taxon>
        <taxon>Pterygota</taxon>
        <taxon>Neoptera</taxon>
        <taxon>Endopterygota</taxon>
        <taxon>Hymenoptera</taxon>
        <taxon>Apocrita</taxon>
        <taxon>Ichneumonoidea</taxon>
        <taxon>Braconidae</taxon>
        <taxon>Microgastrinae</taxon>
        <taxon>Cotesia</taxon>
    </lineage>
</organism>
<dbReference type="EMBL" id="JAHXZJ010002247">
    <property type="protein sequence ID" value="KAH0544042.1"/>
    <property type="molecule type" value="Genomic_DNA"/>
</dbReference>
<comment type="caution">
    <text evidence="3">The sequence shown here is derived from an EMBL/GenBank/DDBJ whole genome shotgun (WGS) entry which is preliminary data.</text>
</comment>
<sequence length="356" mass="40360">LTPTSSAEEDEECEEFNNCEHIWPKSSDKNGVVFSSGSKKVKTSSTMRTGISKLRSMLTRTPSPVDDHEENLCCSNNQRTKFRKRSHGSGSNNQSSHSLDKSFCCLHKGDISLGDCRFGKDDMMEDNIHSLYDMTKTIIGRESSRPASPHGQIDSRTFFKNNSRSEEPCRHSSSRRCSYNETDDAYLRDYKSCNHSPVNNSNYQDNPFCQDFKHSRINQCCSNCPKSETFIRPGKIETTEVKKLRDKGKRFKTIKDLLKSCGNPHTTSFESSFIPETVTTAPLNPSMLLNSVFPSTSCSKQTNSNYKKCCTSCEKRIGIASEMESELEKIRNEIAKLYSKSDEMRELLNTLRSVEN</sequence>
<dbReference type="AlphaFoldDB" id="A0AAV7I360"/>